<keyword evidence="2" id="KW-0966">Cell projection</keyword>
<keyword evidence="3" id="KW-1185">Reference proteome</keyword>
<protein>
    <submittedName>
        <fullName evidence="2">Flagellar protein FlgN</fullName>
    </submittedName>
</protein>
<dbReference type="InterPro" id="IPR007809">
    <property type="entry name" value="FlgN-like"/>
</dbReference>
<dbReference type="Pfam" id="PF05130">
    <property type="entry name" value="FlgN"/>
    <property type="match status" value="1"/>
</dbReference>
<dbReference type="Gene3D" id="1.20.58.300">
    <property type="entry name" value="FlgN-like"/>
    <property type="match status" value="1"/>
</dbReference>
<dbReference type="Proteomes" id="UP001597180">
    <property type="component" value="Unassembled WGS sequence"/>
</dbReference>
<proteinExistence type="predicted"/>
<sequence length="166" mass="18998">MAFEALIQIMTALNDVHENLLELAERKKQVLIQNDVEQLMQIVSKENKLVKQIGELDQQRVEAIGQFMIEKGYKPNPKVTVSDLTKIIFNVEDKKALLGMQKQLLGNIHKLKELNQLNQQLIEHSLAFLEYSLDLIAGPPEDEYTYKNPQMNTYGSKRAGLFDTKA</sequence>
<evidence type="ECO:0000313" key="3">
    <source>
        <dbReference type="Proteomes" id="UP001597180"/>
    </source>
</evidence>
<keyword evidence="2" id="KW-0969">Cilium</keyword>
<accession>A0ABW3UFW6</accession>
<evidence type="ECO:0000313" key="2">
    <source>
        <dbReference type="EMBL" id="MFD1218591.1"/>
    </source>
</evidence>
<gene>
    <name evidence="2" type="ORF">ACFQ4B_00540</name>
</gene>
<evidence type="ECO:0000256" key="1">
    <source>
        <dbReference type="ARBA" id="ARBA00022795"/>
    </source>
</evidence>
<keyword evidence="1" id="KW-1005">Bacterial flagellum biogenesis</keyword>
<dbReference type="SUPFAM" id="SSF140566">
    <property type="entry name" value="FlgN-like"/>
    <property type="match status" value="1"/>
</dbReference>
<organism evidence="2 3">
    <name type="scientific">Paenibacillus vulneris</name>
    <dbReference type="NCBI Taxonomy" id="1133364"/>
    <lineage>
        <taxon>Bacteria</taxon>
        <taxon>Bacillati</taxon>
        <taxon>Bacillota</taxon>
        <taxon>Bacilli</taxon>
        <taxon>Bacillales</taxon>
        <taxon>Paenibacillaceae</taxon>
        <taxon>Paenibacillus</taxon>
    </lineage>
</organism>
<keyword evidence="2" id="KW-0282">Flagellum</keyword>
<dbReference type="InterPro" id="IPR036679">
    <property type="entry name" value="FlgN-like_sf"/>
</dbReference>
<reference evidence="3" key="1">
    <citation type="journal article" date="2019" name="Int. J. Syst. Evol. Microbiol.">
        <title>The Global Catalogue of Microorganisms (GCM) 10K type strain sequencing project: providing services to taxonomists for standard genome sequencing and annotation.</title>
        <authorList>
            <consortium name="The Broad Institute Genomics Platform"/>
            <consortium name="The Broad Institute Genome Sequencing Center for Infectious Disease"/>
            <person name="Wu L."/>
            <person name="Ma J."/>
        </authorList>
    </citation>
    <scope>NUCLEOTIDE SEQUENCE [LARGE SCALE GENOMIC DNA]</scope>
    <source>
        <strain evidence="3">CCUG 53270</strain>
    </source>
</reference>
<dbReference type="EMBL" id="JBHTLU010000003">
    <property type="protein sequence ID" value="MFD1218591.1"/>
    <property type="molecule type" value="Genomic_DNA"/>
</dbReference>
<dbReference type="RefSeq" id="WP_079914253.1">
    <property type="nucleotide sequence ID" value="NZ_BAABJG010000047.1"/>
</dbReference>
<name>A0ABW3UFW6_9BACL</name>
<comment type="caution">
    <text evidence="2">The sequence shown here is derived from an EMBL/GenBank/DDBJ whole genome shotgun (WGS) entry which is preliminary data.</text>
</comment>